<dbReference type="InterPro" id="IPR050987">
    <property type="entry name" value="AtrR-like"/>
</dbReference>
<dbReference type="InterPro" id="IPR007219">
    <property type="entry name" value="XnlR_reg_dom"/>
</dbReference>
<evidence type="ECO:0000256" key="3">
    <source>
        <dbReference type="ARBA" id="ARBA00023125"/>
    </source>
</evidence>
<dbReference type="InterPro" id="IPR001138">
    <property type="entry name" value="Zn2Cys6_DnaBD"/>
</dbReference>
<dbReference type="GO" id="GO:0008270">
    <property type="term" value="F:zinc ion binding"/>
    <property type="evidence" value="ECO:0007669"/>
    <property type="project" value="InterPro"/>
</dbReference>
<dbReference type="InterPro" id="IPR036864">
    <property type="entry name" value="Zn2-C6_fun-type_DNA-bd_sf"/>
</dbReference>
<keyword evidence="4" id="KW-0804">Transcription</keyword>
<dbReference type="GO" id="GO:0006351">
    <property type="term" value="P:DNA-templated transcription"/>
    <property type="evidence" value="ECO:0007669"/>
    <property type="project" value="InterPro"/>
</dbReference>
<dbReference type="PANTHER" id="PTHR46910">
    <property type="entry name" value="TRANSCRIPTION FACTOR PDR1"/>
    <property type="match status" value="1"/>
</dbReference>
<dbReference type="HOGENOM" id="CLU_011099_2_1_1"/>
<evidence type="ECO:0000256" key="1">
    <source>
        <dbReference type="ARBA" id="ARBA00022723"/>
    </source>
</evidence>
<dbReference type="SMART" id="SM00066">
    <property type="entry name" value="GAL4"/>
    <property type="match status" value="1"/>
</dbReference>
<feature type="region of interest" description="Disordered" evidence="6">
    <location>
        <begin position="1"/>
        <end position="20"/>
    </location>
</feature>
<dbReference type="PROSITE" id="PS00463">
    <property type="entry name" value="ZN2_CY6_FUNGAL_1"/>
    <property type="match status" value="1"/>
</dbReference>
<keyword evidence="3" id="KW-0238">DNA-binding</keyword>
<dbReference type="Pfam" id="PF00172">
    <property type="entry name" value="Zn_clus"/>
    <property type="match status" value="1"/>
</dbReference>
<dbReference type="EMBL" id="KN846952">
    <property type="protein sequence ID" value="KIV82025.1"/>
    <property type="molecule type" value="Genomic_DNA"/>
</dbReference>
<keyword evidence="1" id="KW-0479">Metal-binding</keyword>
<dbReference type="PROSITE" id="PS50048">
    <property type="entry name" value="ZN2_CY6_FUNGAL_2"/>
    <property type="match status" value="1"/>
</dbReference>
<keyword evidence="2" id="KW-0805">Transcription regulation</keyword>
<feature type="domain" description="Zn(2)-C6 fungal-type" evidence="7">
    <location>
        <begin position="19"/>
        <end position="50"/>
    </location>
</feature>
<dbReference type="SMART" id="SM00906">
    <property type="entry name" value="Fungal_trans"/>
    <property type="match status" value="1"/>
</dbReference>
<dbReference type="PANTHER" id="PTHR46910:SF25">
    <property type="entry name" value="ABC-TRANSPORTER-REGULATING TRANSCRIPTION FACTOR"/>
    <property type="match status" value="1"/>
</dbReference>
<feature type="region of interest" description="Disordered" evidence="6">
    <location>
        <begin position="83"/>
        <end position="108"/>
    </location>
</feature>
<dbReference type="Gene3D" id="4.10.240.10">
    <property type="entry name" value="Zn(2)-C6 fungal-type DNA-binding domain"/>
    <property type="match status" value="1"/>
</dbReference>
<keyword evidence="5" id="KW-0539">Nucleus</keyword>
<dbReference type="CDD" id="cd00067">
    <property type="entry name" value="GAL4"/>
    <property type="match status" value="1"/>
</dbReference>
<evidence type="ECO:0000313" key="9">
    <source>
        <dbReference type="Proteomes" id="UP000053599"/>
    </source>
</evidence>
<evidence type="ECO:0000313" key="8">
    <source>
        <dbReference type="EMBL" id="KIV82025.1"/>
    </source>
</evidence>
<evidence type="ECO:0000256" key="6">
    <source>
        <dbReference type="SAM" id="MobiDB-lite"/>
    </source>
</evidence>
<dbReference type="Pfam" id="PF04082">
    <property type="entry name" value="Fungal_trans"/>
    <property type="match status" value="1"/>
</dbReference>
<evidence type="ECO:0000256" key="4">
    <source>
        <dbReference type="ARBA" id="ARBA00023163"/>
    </source>
</evidence>
<dbReference type="Proteomes" id="UP000053599">
    <property type="component" value="Unassembled WGS sequence"/>
</dbReference>
<feature type="region of interest" description="Disordered" evidence="6">
    <location>
        <begin position="497"/>
        <end position="521"/>
    </location>
</feature>
<dbReference type="GO" id="GO:0000981">
    <property type="term" value="F:DNA-binding transcription factor activity, RNA polymerase II-specific"/>
    <property type="evidence" value="ECO:0007669"/>
    <property type="project" value="InterPro"/>
</dbReference>
<dbReference type="CDD" id="cd12148">
    <property type="entry name" value="fungal_TF_MHR"/>
    <property type="match status" value="1"/>
</dbReference>
<name>A0A0D1W024_9EURO</name>
<organism evidence="8 9">
    <name type="scientific">Exophiala sideris</name>
    <dbReference type="NCBI Taxonomy" id="1016849"/>
    <lineage>
        <taxon>Eukaryota</taxon>
        <taxon>Fungi</taxon>
        <taxon>Dikarya</taxon>
        <taxon>Ascomycota</taxon>
        <taxon>Pezizomycotina</taxon>
        <taxon>Eurotiomycetes</taxon>
        <taxon>Chaetothyriomycetidae</taxon>
        <taxon>Chaetothyriales</taxon>
        <taxon>Herpotrichiellaceae</taxon>
        <taxon>Exophiala</taxon>
    </lineage>
</organism>
<evidence type="ECO:0000256" key="5">
    <source>
        <dbReference type="ARBA" id="ARBA00023242"/>
    </source>
</evidence>
<dbReference type="SUPFAM" id="SSF57701">
    <property type="entry name" value="Zn2/Cys6 DNA-binding domain"/>
    <property type="match status" value="1"/>
</dbReference>
<dbReference type="GO" id="GO:0003677">
    <property type="term" value="F:DNA binding"/>
    <property type="evidence" value="ECO:0007669"/>
    <property type="project" value="UniProtKB-KW"/>
</dbReference>
<evidence type="ECO:0000259" key="7">
    <source>
        <dbReference type="PROSITE" id="PS50048"/>
    </source>
</evidence>
<proteinExistence type="predicted"/>
<gene>
    <name evidence="8" type="ORF">PV11_04166</name>
</gene>
<dbReference type="OrthoDB" id="2123952at2759"/>
<sequence length="751" mass="84367">MTPSGVSGSESKKQRGRQSCDLCRRMKIKCDKQGEEPCSNCRPRSVACIITPVQRKSQKEKKALFLHSIESRIQRMEALLESSVTAKSTPPPNHVEPEPAQKSPPASLEKEVSNLVINDAGEQKFIGSSSGLSLFSPRGLAWVQRKLGSDKMVAIFRKFQQGSPMWPSFRFGHQLNEPSDIYPFPPREIALYLVDCFFKTFNAVYPLFSRDTFWELFERQYSDNPPPQRSWISALSIVLSIGCSLATDAVLNNITMVNPSFTSNLMDLAWKYFKNASSIVPTLLFTQYDLLMVQTLIGMAYVMQTQMHPEGAFLLIGIAARVSSSLGLHRHLEGFGLSESESYQRQRVFWILYVIDKDMSIRIGRPSAIDDDDAEIEIVSQPSQGEISIPTSTGERGNFYPFQSLCSLALIQSRIFHELYAAKARNNTTAERLESISKLDAELHDWKEQIPSEIRPENPIHCDKEYRHSVLQLHYSYYHCLTAIHRVNAHHELWASEDTEQPDSQKSTPSSGPHAEDEGSKHRTQSSYALCLMSARSSLLLTASYLDEYDIRNKLIWLAPYFPVTSFLALFTHILHNPLDSRADADLALMVQTIISLHKLVGTDDRSLFSFITNVLDDCIQVAKQHVQDSRAKSPPQNSVAGVVGGVSMGTPSQPQFTTGQQAVFNMPASSLSLPTQVSANTLAMGQQPLNAANTFAVPQAYEPTYQPDFDFNNVDFTTQLANQGQYDTQGMMSMDDPFLLLEYGEWDWTY</sequence>
<reference evidence="8 9" key="1">
    <citation type="submission" date="2015-01" db="EMBL/GenBank/DDBJ databases">
        <title>The Genome Sequence of Exophiala sideris CBS121828.</title>
        <authorList>
            <consortium name="The Broad Institute Genomics Platform"/>
            <person name="Cuomo C."/>
            <person name="de Hoog S."/>
            <person name="Gorbushina A."/>
            <person name="Stielow B."/>
            <person name="Teixiera M."/>
            <person name="Abouelleil A."/>
            <person name="Chapman S.B."/>
            <person name="Priest M."/>
            <person name="Young S.K."/>
            <person name="Wortman J."/>
            <person name="Nusbaum C."/>
            <person name="Birren B."/>
        </authorList>
    </citation>
    <scope>NUCLEOTIDE SEQUENCE [LARGE SCALE GENOMIC DNA]</scope>
    <source>
        <strain evidence="8 9">CBS 121828</strain>
    </source>
</reference>
<evidence type="ECO:0000256" key="2">
    <source>
        <dbReference type="ARBA" id="ARBA00023015"/>
    </source>
</evidence>
<protein>
    <recommendedName>
        <fullName evidence="7">Zn(2)-C6 fungal-type domain-containing protein</fullName>
    </recommendedName>
</protein>
<dbReference type="AlphaFoldDB" id="A0A0D1W024"/>
<accession>A0A0D1W024</accession>
<dbReference type="STRING" id="1016849.A0A0D1W024"/>
<feature type="compositionally biased region" description="Polar residues" evidence="6">
    <location>
        <begin position="502"/>
        <end position="511"/>
    </location>
</feature>